<sequence length="185" mass="21119">MSSDNDSLYVALHASGAKQTMSTGEDLYHWALLVGPKIDERDLQREREAPGHRFHAITRVEGPERQPVWRFEEVQLPMKPSSMQLVRIVVGRVQDMGQLRKIFEQIPVQPGTPGWNYEWTKAALEAATQDGNALSASVPDWESVKSTAMSYAQQKKDAHRFDGRIYYDRDQAATWDMLEDTEKIV</sequence>
<dbReference type="Proteomes" id="UP000054516">
    <property type="component" value="Unassembled WGS sequence"/>
</dbReference>
<dbReference type="InterPro" id="IPR054208">
    <property type="entry name" value="DUF6914"/>
</dbReference>
<dbReference type="EMBL" id="DF977465">
    <property type="protein sequence ID" value="GAP86622.1"/>
    <property type="molecule type" value="Genomic_DNA"/>
</dbReference>
<dbReference type="AlphaFoldDB" id="A0A1W2TEZ4"/>
<reference evidence="1" key="1">
    <citation type="submission" date="2016-03" db="EMBL/GenBank/DDBJ databases">
        <title>Draft genome sequence of Rosellinia necatrix.</title>
        <authorList>
            <person name="Kanematsu S."/>
        </authorList>
    </citation>
    <scope>NUCLEOTIDE SEQUENCE [LARGE SCALE GENOMIC DNA]</scope>
    <source>
        <strain evidence="1">W97</strain>
    </source>
</reference>
<evidence type="ECO:0000313" key="1">
    <source>
        <dbReference type="EMBL" id="GAP86622.1"/>
    </source>
</evidence>
<name>A0A1W2TEZ4_ROSNE</name>
<accession>A0A1W2TEZ4</accession>
<dbReference type="OMA" id="GWNCVSW"/>
<proteinExistence type="predicted"/>
<dbReference type="OrthoDB" id="2679825at2759"/>
<gene>
    <name evidence="1" type="ORF">SAMD00023353_2001190</name>
</gene>
<evidence type="ECO:0000313" key="2">
    <source>
        <dbReference type="Proteomes" id="UP000054516"/>
    </source>
</evidence>
<organism evidence="1">
    <name type="scientific">Rosellinia necatrix</name>
    <name type="common">White root-rot fungus</name>
    <dbReference type="NCBI Taxonomy" id="77044"/>
    <lineage>
        <taxon>Eukaryota</taxon>
        <taxon>Fungi</taxon>
        <taxon>Dikarya</taxon>
        <taxon>Ascomycota</taxon>
        <taxon>Pezizomycotina</taxon>
        <taxon>Sordariomycetes</taxon>
        <taxon>Xylariomycetidae</taxon>
        <taxon>Xylariales</taxon>
        <taxon>Xylariaceae</taxon>
        <taxon>Rosellinia</taxon>
    </lineage>
</organism>
<dbReference type="Pfam" id="PF21858">
    <property type="entry name" value="DUF6914"/>
    <property type="match status" value="1"/>
</dbReference>
<protein>
    <submittedName>
        <fullName evidence="1">Uncharacterized protein</fullName>
    </submittedName>
</protein>
<keyword evidence="2" id="KW-1185">Reference proteome</keyword>